<name>A0A378NP20_9FIRM</name>
<evidence type="ECO:0000313" key="2">
    <source>
        <dbReference type="Proteomes" id="UP000255234"/>
    </source>
</evidence>
<dbReference type="EMBL" id="UGPP01000001">
    <property type="protein sequence ID" value="STY70163.1"/>
    <property type="molecule type" value="Genomic_DNA"/>
</dbReference>
<protein>
    <submittedName>
        <fullName evidence="1">Uncharacterized protein</fullName>
    </submittedName>
</protein>
<sequence>MNLKVITREKYVLDDNVFNGFFENVFNLTAIEYTLKSILKNKDVTDKTKEKALHLILKNLHDINVDLLNDLKKIVPCNKTRNE</sequence>
<dbReference type="Proteomes" id="UP000255234">
    <property type="component" value="Unassembled WGS sequence"/>
</dbReference>
<dbReference type="STRING" id="1122216.GCA_000423385_01307"/>
<evidence type="ECO:0000313" key="1">
    <source>
        <dbReference type="EMBL" id="STY70163.1"/>
    </source>
</evidence>
<dbReference type="RefSeq" id="WP_115150904.1">
    <property type="nucleotide sequence ID" value="NZ_UGPP01000001.1"/>
</dbReference>
<gene>
    <name evidence="1" type="ORF">NCTC10571_00276</name>
</gene>
<accession>A0A378NP20</accession>
<organism evidence="1 2">
    <name type="scientific">Megamonas hypermegale</name>
    <dbReference type="NCBI Taxonomy" id="158847"/>
    <lineage>
        <taxon>Bacteria</taxon>
        <taxon>Bacillati</taxon>
        <taxon>Bacillota</taxon>
        <taxon>Negativicutes</taxon>
        <taxon>Selenomonadales</taxon>
        <taxon>Selenomonadaceae</taxon>
        <taxon>Megamonas</taxon>
    </lineage>
</organism>
<reference evidence="1 2" key="1">
    <citation type="submission" date="2018-06" db="EMBL/GenBank/DDBJ databases">
        <authorList>
            <consortium name="Pathogen Informatics"/>
            <person name="Doyle S."/>
        </authorList>
    </citation>
    <scope>NUCLEOTIDE SEQUENCE [LARGE SCALE GENOMIC DNA]</scope>
    <source>
        <strain evidence="1 2">NCTC10571</strain>
    </source>
</reference>
<proteinExistence type="predicted"/>
<dbReference type="AlphaFoldDB" id="A0A378NP20"/>